<protein>
    <recommendedName>
        <fullName evidence="3">TauD/TfdA-like domain-containing protein</fullName>
    </recommendedName>
</protein>
<reference evidence="2" key="1">
    <citation type="submission" date="2015-04" db="EMBL/GenBank/DDBJ databases">
        <title>The genome sequence of the plant pathogenic Rhizarian Plasmodiophora brassicae reveals insights in its biotrophic life cycle and the origin of chitin synthesis.</title>
        <authorList>
            <person name="Schwelm A."/>
            <person name="Fogelqvist J."/>
            <person name="Knaust A."/>
            <person name="Julke S."/>
            <person name="Lilja T."/>
            <person name="Dhandapani V."/>
            <person name="Bonilla-Rosso G."/>
            <person name="Karlsson M."/>
            <person name="Shevchenko A."/>
            <person name="Choi S.R."/>
            <person name="Kim H.G."/>
            <person name="Park J.Y."/>
            <person name="Lim Y.P."/>
            <person name="Ludwig-Muller J."/>
            <person name="Dixelius C."/>
        </authorList>
    </citation>
    <scope>NUCLEOTIDE SEQUENCE</scope>
    <source>
        <tissue evidence="2">Potato root galls</tissue>
    </source>
</reference>
<evidence type="ECO:0000256" key="1">
    <source>
        <dbReference type="SAM" id="Phobius"/>
    </source>
</evidence>
<keyword evidence="1" id="KW-1133">Transmembrane helix</keyword>
<evidence type="ECO:0008006" key="3">
    <source>
        <dbReference type="Google" id="ProtNLM"/>
    </source>
</evidence>
<dbReference type="AlphaFoldDB" id="A0A0H5R095"/>
<proteinExistence type="predicted"/>
<keyword evidence="1" id="KW-0812">Transmembrane</keyword>
<evidence type="ECO:0000313" key="2">
    <source>
        <dbReference type="EMBL" id="CRZ07401.1"/>
    </source>
</evidence>
<keyword evidence="1" id="KW-0472">Membrane</keyword>
<organism evidence="2">
    <name type="scientific">Spongospora subterranea</name>
    <dbReference type="NCBI Taxonomy" id="70186"/>
    <lineage>
        <taxon>Eukaryota</taxon>
        <taxon>Sar</taxon>
        <taxon>Rhizaria</taxon>
        <taxon>Endomyxa</taxon>
        <taxon>Phytomyxea</taxon>
        <taxon>Plasmodiophorida</taxon>
        <taxon>Plasmodiophoridae</taxon>
        <taxon>Spongospora</taxon>
    </lineage>
</organism>
<name>A0A0H5R095_9EUKA</name>
<feature type="non-terminal residue" evidence="2">
    <location>
        <position position="1"/>
    </location>
</feature>
<accession>A0A0H5R095</accession>
<sequence length="395" mass="45238">PDPIKALKTIPLTEGMAFIVLFAVFQSIWLVANCQEKKVTHGIVKLPGDDNWRAFTKQNITLIPMEEPTKKASPMKWIETLETPNNFDVHRMEDPLKSKINSLKLLPLAQFRNQFAEIIQKAFYEDILKEHSDWIVIPFGISKIFTKEQYLDVAHIDLLGNADIGTLLQRHQLWSCDFMEFLGMNNHVKAAALAHYNGNVEQYAMEMLTLDYTMNIWIPTEPVQAWPLAFTTGHQCDETRTMTPSPDMDDPHKYLLQSESTSNDWYTRWNMQTDEVYVWDSRTVAHAAVDIGRGRGKRSYLATRLLIMHPKYDLSPSVSSPTKDSPLCYTDRLFQQVTRHSGCEATATKRLAEMGYGRRCHDPPTALSPSPSNVKSHVKHGIFCQIRKLLGVRRC</sequence>
<dbReference type="EMBL" id="HACM01006959">
    <property type="protein sequence ID" value="CRZ07401.1"/>
    <property type="molecule type" value="Transcribed_RNA"/>
</dbReference>
<feature type="transmembrane region" description="Helical" evidence="1">
    <location>
        <begin position="12"/>
        <end position="32"/>
    </location>
</feature>